<reference evidence="2 3" key="1">
    <citation type="submission" date="2017-10" db="EMBL/GenBank/DDBJ databases">
        <authorList>
            <person name="Regsiter A."/>
            <person name="William W."/>
        </authorList>
    </citation>
    <scope>NUCLEOTIDE SEQUENCE [LARGE SCALE GENOMIC DNA]</scope>
    <source>
        <strain evidence="2 3">CFBP6991</strain>
    </source>
</reference>
<sequence length="77" mass="8475">MTEERDASFSPRGSACDKHAPIRPSGTFPRKRGKEAARAGEHWASRSSASPARALNPLSCPWRGVGVRGRWRRCLAD</sequence>
<proteinExistence type="predicted"/>
<evidence type="ECO:0000313" key="2">
    <source>
        <dbReference type="EMBL" id="SOO26701.1"/>
    </source>
</evidence>
<name>A0A7Z7J696_XANCH</name>
<dbReference type="EMBL" id="OCZC01000085">
    <property type="protein sequence ID" value="SOO26701.1"/>
    <property type="molecule type" value="Genomic_DNA"/>
</dbReference>
<dbReference type="Proteomes" id="UP000234345">
    <property type="component" value="Unassembled WGS sequence"/>
</dbReference>
<feature type="region of interest" description="Disordered" evidence="1">
    <location>
        <begin position="1"/>
        <end position="52"/>
    </location>
</feature>
<comment type="caution">
    <text evidence="2">The sequence shown here is derived from an EMBL/GenBank/DDBJ whole genome shotgun (WGS) entry which is preliminary data.</text>
</comment>
<accession>A0A7Z7J696</accession>
<evidence type="ECO:0000256" key="1">
    <source>
        <dbReference type="SAM" id="MobiDB-lite"/>
    </source>
</evidence>
<gene>
    <name evidence="2" type="ORF">XFF6991_570266</name>
</gene>
<protein>
    <submittedName>
        <fullName evidence="2">Uncharacterized protein</fullName>
    </submittedName>
</protein>
<evidence type="ECO:0000313" key="3">
    <source>
        <dbReference type="Proteomes" id="UP000234345"/>
    </source>
</evidence>
<organism evidence="2 3">
    <name type="scientific">Xanthomonas campestris pv. phaseoli</name>
    <dbReference type="NCBI Taxonomy" id="317013"/>
    <lineage>
        <taxon>Bacteria</taxon>
        <taxon>Pseudomonadati</taxon>
        <taxon>Pseudomonadota</taxon>
        <taxon>Gammaproteobacteria</taxon>
        <taxon>Lysobacterales</taxon>
        <taxon>Lysobacteraceae</taxon>
        <taxon>Xanthomonas</taxon>
    </lineage>
</organism>
<dbReference type="AlphaFoldDB" id="A0A7Z7J696"/>
<feature type="compositionally biased region" description="Basic and acidic residues" evidence="1">
    <location>
        <begin position="34"/>
        <end position="44"/>
    </location>
</feature>